<evidence type="ECO:0000313" key="1">
    <source>
        <dbReference type="EMBL" id="GAH85588.1"/>
    </source>
</evidence>
<dbReference type="AlphaFoldDB" id="X1KUE2"/>
<comment type="caution">
    <text evidence="1">The sequence shown here is derived from an EMBL/GenBank/DDBJ whole genome shotgun (WGS) entry which is preliminary data.</text>
</comment>
<accession>X1KUE2</accession>
<dbReference type="Gene3D" id="2.40.10.220">
    <property type="entry name" value="predicted glycosyltransferase like domains"/>
    <property type="match status" value="1"/>
</dbReference>
<feature type="non-terminal residue" evidence="1">
    <location>
        <position position="65"/>
    </location>
</feature>
<gene>
    <name evidence="1" type="ORF">S03H2_68681</name>
</gene>
<reference evidence="1" key="1">
    <citation type="journal article" date="2014" name="Front. Microbiol.">
        <title>High frequency of phylogenetically diverse reductive dehalogenase-homologous genes in deep subseafloor sedimentary metagenomes.</title>
        <authorList>
            <person name="Kawai M."/>
            <person name="Futagami T."/>
            <person name="Toyoda A."/>
            <person name="Takaki Y."/>
            <person name="Nishi S."/>
            <person name="Hori S."/>
            <person name="Arai W."/>
            <person name="Tsubouchi T."/>
            <person name="Morono Y."/>
            <person name="Uchiyama I."/>
            <person name="Ito T."/>
            <person name="Fujiyama A."/>
            <person name="Inagaki F."/>
            <person name="Takami H."/>
        </authorList>
    </citation>
    <scope>NUCLEOTIDE SEQUENCE</scope>
    <source>
        <strain evidence="1">Expedition CK06-06</strain>
    </source>
</reference>
<dbReference type="EMBL" id="BARU01045199">
    <property type="protein sequence ID" value="GAH85588.1"/>
    <property type="molecule type" value="Genomic_DNA"/>
</dbReference>
<name>X1KUE2_9ZZZZ</name>
<protein>
    <submittedName>
        <fullName evidence="1">Uncharacterized protein</fullName>
    </submittedName>
</protein>
<organism evidence="1">
    <name type="scientific">marine sediment metagenome</name>
    <dbReference type="NCBI Taxonomy" id="412755"/>
    <lineage>
        <taxon>unclassified sequences</taxon>
        <taxon>metagenomes</taxon>
        <taxon>ecological metagenomes</taxon>
    </lineage>
</organism>
<proteinExistence type="predicted"/>
<sequence length="65" mass="7253">MRRSEKRKYKRLPIKLDLSCRKVGSAAGKFYIGCTVNVSPGGLYFETVADTFKPGNLLEIKLSIS</sequence>